<organism evidence="1">
    <name type="scientific">Culex pipiens</name>
    <name type="common">House mosquito</name>
    <dbReference type="NCBI Taxonomy" id="7175"/>
    <lineage>
        <taxon>Eukaryota</taxon>
        <taxon>Metazoa</taxon>
        <taxon>Ecdysozoa</taxon>
        <taxon>Arthropoda</taxon>
        <taxon>Hexapoda</taxon>
        <taxon>Insecta</taxon>
        <taxon>Pterygota</taxon>
        <taxon>Neoptera</taxon>
        <taxon>Endopterygota</taxon>
        <taxon>Diptera</taxon>
        <taxon>Nematocera</taxon>
        <taxon>Culicoidea</taxon>
        <taxon>Culicidae</taxon>
        <taxon>Culicinae</taxon>
        <taxon>Culicini</taxon>
        <taxon>Culex</taxon>
        <taxon>Culex</taxon>
    </lineage>
</organism>
<accession>A0A8D8C1A1</accession>
<sequence length="111" mass="12435">MVFNVILNSEICSPSVWEAYLTEMSSSYMHLSFLFFIGLMAERTKAPVLTVGAGVESCQLQYCFCRCSVHKLAPKRNSSSGSDDIRMMLRNIFDIRSRSSAVSNNLLVLVI</sequence>
<evidence type="ECO:0000313" key="1">
    <source>
        <dbReference type="EMBL" id="CAG6485799.1"/>
    </source>
</evidence>
<dbReference type="EMBL" id="HBUE01101941">
    <property type="protein sequence ID" value="CAG6485799.1"/>
    <property type="molecule type" value="Transcribed_RNA"/>
</dbReference>
<protein>
    <submittedName>
        <fullName evidence="1">(northern house mosquito) hypothetical protein</fullName>
    </submittedName>
</protein>
<proteinExistence type="predicted"/>
<reference evidence="1" key="1">
    <citation type="submission" date="2021-05" db="EMBL/GenBank/DDBJ databases">
        <authorList>
            <person name="Alioto T."/>
            <person name="Alioto T."/>
            <person name="Gomez Garrido J."/>
        </authorList>
    </citation>
    <scope>NUCLEOTIDE SEQUENCE</scope>
</reference>
<dbReference type="AlphaFoldDB" id="A0A8D8C1A1"/>
<name>A0A8D8C1A1_CULPI</name>